<protein>
    <submittedName>
        <fullName evidence="3">DUF4397 domain-containing protein</fullName>
    </submittedName>
</protein>
<gene>
    <name evidence="3" type="ORF">ACFS6J_24450</name>
</gene>
<organism evidence="3 4">
    <name type="scientific">Olivibacter jilunii</name>
    <dbReference type="NCBI Taxonomy" id="985016"/>
    <lineage>
        <taxon>Bacteria</taxon>
        <taxon>Pseudomonadati</taxon>
        <taxon>Bacteroidota</taxon>
        <taxon>Sphingobacteriia</taxon>
        <taxon>Sphingobacteriales</taxon>
        <taxon>Sphingobacteriaceae</taxon>
        <taxon>Olivibacter</taxon>
    </lineage>
</organism>
<feature type="signal peptide" evidence="1">
    <location>
        <begin position="1"/>
        <end position="24"/>
    </location>
</feature>
<reference evidence="4" key="1">
    <citation type="journal article" date="2019" name="Int. J. Syst. Evol. Microbiol.">
        <title>The Global Catalogue of Microorganisms (GCM) 10K type strain sequencing project: providing services to taxonomists for standard genome sequencing and annotation.</title>
        <authorList>
            <consortium name="The Broad Institute Genomics Platform"/>
            <consortium name="The Broad Institute Genome Sequencing Center for Infectious Disease"/>
            <person name="Wu L."/>
            <person name="Ma J."/>
        </authorList>
    </citation>
    <scope>NUCLEOTIDE SEQUENCE [LARGE SCALE GENOMIC DNA]</scope>
    <source>
        <strain evidence="4">KCTC 23098</strain>
    </source>
</reference>
<keyword evidence="4" id="KW-1185">Reference proteome</keyword>
<evidence type="ECO:0000259" key="2">
    <source>
        <dbReference type="Pfam" id="PF14344"/>
    </source>
</evidence>
<keyword evidence="1" id="KW-0732">Signal</keyword>
<dbReference type="Proteomes" id="UP001597560">
    <property type="component" value="Unassembled WGS sequence"/>
</dbReference>
<accession>A0ABW6B918</accession>
<feature type="domain" description="DUF4397" evidence="2">
    <location>
        <begin position="37"/>
        <end position="152"/>
    </location>
</feature>
<dbReference type="PROSITE" id="PS51257">
    <property type="entry name" value="PROKAR_LIPOPROTEIN"/>
    <property type="match status" value="1"/>
</dbReference>
<proteinExistence type="predicted"/>
<dbReference type="RefSeq" id="WP_377613181.1">
    <property type="nucleotide sequence ID" value="NZ_JBHUPA010000029.1"/>
</dbReference>
<sequence>MKTKNYFVLLIMLFVGGLTFSACSNDDDGYTYLPQSAVQFVNAYPYEEALGFKMDGYTVNRQGKVDYGMYLRYQPFGVGTGKFSAGISGTDESIVDSTITLKDSTSYTSIVYGTEEVATSILVEDKRPSDFDQGKAYVRFFNVADNTVAMDVNLINASQTTEVFTNRGYDNQTSATANQGFIAVSAGIYTIQFTDVNGTELAKRNETADLKQGGFYTIIARGIKDNTSTTLAVGLVSH</sequence>
<comment type="caution">
    <text evidence="3">The sequence shown here is derived from an EMBL/GenBank/DDBJ whole genome shotgun (WGS) entry which is preliminary data.</text>
</comment>
<dbReference type="Pfam" id="PF14344">
    <property type="entry name" value="DUF4397"/>
    <property type="match status" value="1"/>
</dbReference>
<dbReference type="EMBL" id="JBHUPA010000029">
    <property type="protein sequence ID" value="MFD2964974.1"/>
    <property type="molecule type" value="Genomic_DNA"/>
</dbReference>
<evidence type="ECO:0000313" key="4">
    <source>
        <dbReference type="Proteomes" id="UP001597560"/>
    </source>
</evidence>
<dbReference type="InterPro" id="IPR025510">
    <property type="entry name" value="DUF4397"/>
</dbReference>
<evidence type="ECO:0000313" key="3">
    <source>
        <dbReference type="EMBL" id="MFD2964974.1"/>
    </source>
</evidence>
<name>A0ABW6B918_9SPHI</name>
<feature type="chain" id="PRO_5046323296" evidence="1">
    <location>
        <begin position="25"/>
        <end position="238"/>
    </location>
</feature>
<evidence type="ECO:0000256" key="1">
    <source>
        <dbReference type="SAM" id="SignalP"/>
    </source>
</evidence>